<feature type="transmembrane region" description="Helical" evidence="1">
    <location>
        <begin position="150"/>
        <end position="166"/>
    </location>
</feature>
<evidence type="ECO:0008006" key="4">
    <source>
        <dbReference type="Google" id="ProtNLM"/>
    </source>
</evidence>
<feature type="transmembrane region" description="Helical" evidence="1">
    <location>
        <begin position="289"/>
        <end position="307"/>
    </location>
</feature>
<keyword evidence="1" id="KW-0472">Membrane</keyword>
<dbReference type="GO" id="GO:0016020">
    <property type="term" value="C:membrane"/>
    <property type="evidence" value="ECO:0007669"/>
    <property type="project" value="InterPro"/>
</dbReference>
<protein>
    <recommendedName>
        <fullName evidence="4">Ammonia monooxygenase</fullName>
    </recommendedName>
</protein>
<evidence type="ECO:0000313" key="3">
    <source>
        <dbReference type="Proteomes" id="UP000319555"/>
    </source>
</evidence>
<dbReference type="Pfam" id="PF05145">
    <property type="entry name" value="AbrB"/>
    <property type="match status" value="1"/>
</dbReference>
<evidence type="ECO:0000256" key="1">
    <source>
        <dbReference type="SAM" id="Phobius"/>
    </source>
</evidence>
<sequence length="314" mass="32841">MLATAAASLARLPVQTPSLLLNIIRASIGVMLGAAFTSELISSVGTWWPTLLCLILSLAVMFAAGFLFLRKILRFEATTAALCAMPGGIAEMVLLSDREGADQTRVAIIHALRIALAILFIPVLISQIATIEPAAGNASMNVATLTGQDWLWIVICILAGLFARGWRRLPAPIVIVPMLISAALHLSGASDFNVPGSITIVIQVFIGINVGGRFAGAPLKSLTASFGAAFIVVGVQIGTAFTAALLVAQGVGVDPVSLVLAYAPGGLAEMSIIALSYDRDVAFVGVHHVFRVMLALALAPLLLSWLIRSPKDAK</sequence>
<keyword evidence="1" id="KW-1133">Transmembrane helix</keyword>
<feature type="transmembrane region" description="Helical" evidence="1">
    <location>
        <begin position="111"/>
        <end position="130"/>
    </location>
</feature>
<feature type="transmembrane region" description="Helical" evidence="1">
    <location>
        <begin position="259"/>
        <end position="277"/>
    </location>
</feature>
<reference evidence="2 3" key="1">
    <citation type="submission" date="2017-05" db="EMBL/GenBank/DDBJ databases">
        <authorList>
            <person name="Varghese N."/>
            <person name="Submissions S."/>
        </authorList>
    </citation>
    <scope>NUCLEOTIDE SEQUENCE [LARGE SCALE GENOMIC DNA]</scope>
    <source>
        <strain evidence="2 3">DSM 28009</strain>
    </source>
</reference>
<feature type="transmembrane region" description="Helical" evidence="1">
    <location>
        <begin position="173"/>
        <end position="190"/>
    </location>
</feature>
<keyword evidence="3" id="KW-1185">Reference proteome</keyword>
<dbReference type="EMBL" id="FXTE01000012">
    <property type="protein sequence ID" value="SMO85361.1"/>
    <property type="molecule type" value="Genomic_DNA"/>
</dbReference>
<dbReference type="InterPro" id="IPR017516">
    <property type="entry name" value="AbrB_dup"/>
</dbReference>
<feature type="transmembrane region" description="Helical" evidence="1">
    <location>
        <begin position="196"/>
        <end position="214"/>
    </location>
</feature>
<evidence type="ECO:0000313" key="2">
    <source>
        <dbReference type="EMBL" id="SMO85361.1"/>
    </source>
</evidence>
<organism evidence="2 3">
    <name type="scientific">Ruegeria faecimaris</name>
    <dbReference type="NCBI Taxonomy" id="686389"/>
    <lineage>
        <taxon>Bacteria</taxon>
        <taxon>Pseudomonadati</taxon>
        <taxon>Pseudomonadota</taxon>
        <taxon>Alphaproteobacteria</taxon>
        <taxon>Rhodobacterales</taxon>
        <taxon>Roseobacteraceae</taxon>
        <taxon>Ruegeria</taxon>
    </lineage>
</organism>
<dbReference type="Proteomes" id="UP000319555">
    <property type="component" value="Unassembled WGS sequence"/>
</dbReference>
<name>A0A521EPQ0_9RHOB</name>
<accession>A0A521EPQ0</accession>
<keyword evidence="1" id="KW-0812">Transmembrane</keyword>
<dbReference type="GO" id="GO:0010468">
    <property type="term" value="P:regulation of gene expression"/>
    <property type="evidence" value="ECO:0007669"/>
    <property type="project" value="InterPro"/>
</dbReference>
<dbReference type="NCBIfam" id="TIGR03082">
    <property type="entry name" value="Gneg_AbrB_dup"/>
    <property type="match status" value="1"/>
</dbReference>
<proteinExistence type="predicted"/>
<dbReference type="AlphaFoldDB" id="A0A521EPQ0"/>
<feature type="transmembrane region" description="Helical" evidence="1">
    <location>
        <begin position="226"/>
        <end position="247"/>
    </location>
</feature>
<feature type="transmembrane region" description="Helical" evidence="1">
    <location>
        <begin position="47"/>
        <end position="69"/>
    </location>
</feature>
<dbReference type="PANTHER" id="PTHR38457">
    <property type="entry name" value="REGULATOR ABRB-RELATED"/>
    <property type="match status" value="1"/>
</dbReference>
<dbReference type="PANTHER" id="PTHR38457:SF1">
    <property type="entry name" value="REGULATOR ABRB-RELATED"/>
    <property type="match status" value="1"/>
</dbReference>
<gene>
    <name evidence="2" type="ORF">SAMN06265380_11276</name>
</gene>
<dbReference type="PIRSF" id="PIRSF038991">
    <property type="entry name" value="Protein_AbrB"/>
    <property type="match status" value="1"/>
</dbReference>
<dbReference type="InterPro" id="IPR007820">
    <property type="entry name" value="AbrB_fam"/>
</dbReference>
<feature type="transmembrane region" description="Helical" evidence="1">
    <location>
        <begin position="19"/>
        <end position="41"/>
    </location>
</feature>